<protein>
    <submittedName>
        <fullName evidence="2">Venom toxin</fullName>
    </submittedName>
</protein>
<reference evidence="2" key="1">
    <citation type="journal article" date="2016" name="Toxicon">
        <title>The first report on transcriptome analysis of the venom gland of Iranian scorpion, Hemiscorpius lepturus.</title>
        <authorList>
            <person name="Kazemi-Lomedasht F."/>
            <person name="Khalaj V."/>
            <person name="Bagheri K.P."/>
            <person name="Behdani M."/>
            <person name="Shahbazzadeh D."/>
        </authorList>
    </citation>
    <scope>NUCLEOTIDE SEQUENCE</scope>
    <source>
        <strain evidence="2">HLAMP3</strain>
        <tissue evidence="2">Venom gland</tissue>
    </source>
</reference>
<dbReference type="AlphaFoldDB" id="A0A1L4BJ93"/>
<accession>A0A1L4BJ93</accession>
<feature type="signal peptide" evidence="1">
    <location>
        <begin position="1"/>
        <end position="22"/>
    </location>
</feature>
<organism evidence="2">
    <name type="scientific">Hemiscorpius lepturus</name>
    <name type="common">Scorpion</name>
    <dbReference type="NCBI Taxonomy" id="520031"/>
    <lineage>
        <taxon>Eukaryota</taxon>
        <taxon>Metazoa</taxon>
        <taxon>Ecdysozoa</taxon>
        <taxon>Arthropoda</taxon>
        <taxon>Chelicerata</taxon>
        <taxon>Arachnida</taxon>
        <taxon>Scorpiones</taxon>
        <taxon>Iurida</taxon>
        <taxon>Scorpionoidea</taxon>
        <taxon>Hemiscorpiidae</taxon>
    </lineage>
</organism>
<evidence type="ECO:0000313" key="2">
    <source>
        <dbReference type="EMBL" id="API81372.1"/>
    </source>
</evidence>
<evidence type="ECO:0000256" key="1">
    <source>
        <dbReference type="SAM" id="SignalP"/>
    </source>
</evidence>
<sequence>MQYRTLLVIFLAYLVVTNEAEAFWSFLAKIATKALPALFGSRKKSSSRGKREIEDFSDPYQKDLDLQLERLLSQLQ</sequence>
<name>A0A1L4BJ93_HEMLE</name>
<feature type="chain" id="PRO_5012837655" evidence="1">
    <location>
        <begin position="23"/>
        <end position="76"/>
    </location>
</feature>
<keyword evidence="1" id="KW-0732">Signal</keyword>
<proteinExistence type="evidence at transcript level"/>
<dbReference type="EMBL" id="KX924509">
    <property type="protein sequence ID" value="API81372.1"/>
    <property type="molecule type" value="mRNA"/>
</dbReference>